<evidence type="ECO:0000256" key="1">
    <source>
        <dbReference type="SAM" id="Phobius"/>
    </source>
</evidence>
<evidence type="ECO:0000313" key="2">
    <source>
        <dbReference type="EMBL" id="CAB3799333.1"/>
    </source>
</evidence>
<organism evidence="2 3">
    <name type="scientific">Paraburkholderia ultramafica</name>
    <dbReference type="NCBI Taxonomy" id="1544867"/>
    <lineage>
        <taxon>Bacteria</taxon>
        <taxon>Pseudomonadati</taxon>
        <taxon>Pseudomonadota</taxon>
        <taxon>Betaproteobacteria</taxon>
        <taxon>Burkholderiales</taxon>
        <taxon>Burkholderiaceae</taxon>
        <taxon>Paraburkholderia</taxon>
    </lineage>
</organism>
<dbReference type="Proteomes" id="UP000494365">
    <property type="component" value="Unassembled WGS sequence"/>
</dbReference>
<dbReference type="AlphaFoldDB" id="A0A6S7BGM1"/>
<keyword evidence="3" id="KW-1185">Reference proteome</keyword>
<keyword evidence="1" id="KW-0812">Transmembrane</keyword>
<dbReference type="RefSeq" id="WP_175152001.1">
    <property type="nucleotide sequence ID" value="NZ_CADIKK010000026.1"/>
</dbReference>
<feature type="transmembrane region" description="Helical" evidence="1">
    <location>
        <begin position="38"/>
        <end position="56"/>
    </location>
</feature>
<protein>
    <submittedName>
        <fullName evidence="2">Uncharacterized protein</fullName>
    </submittedName>
</protein>
<gene>
    <name evidence="2" type="ORF">LMG28614_04942</name>
</gene>
<feature type="transmembrane region" description="Helical" evidence="1">
    <location>
        <begin position="68"/>
        <end position="88"/>
    </location>
</feature>
<keyword evidence="1" id="KW-0472">Membrane</keyword>
<reference evidence="2 3" key="1">
    <citation type="submission" date="2020-04" db="EMBL/GenBank/DDBJ databases">
        <authorList>
            <person name="De Canck E."/>
        </authorList>
    </citation>
    <scope>NUCLEOTIDE SEQUENCE [LARGE SCALE GENOMIC DNA]</scope>
    <source>
        <strain evidence="2 3">LMG 28614</strain>
    </source>
</reference>
<dbReference type="EMBL" id="CADIKK010000026">
    <property type="protein sequence ID" value="CAB3799333.1"/>
    <property type="molecule type" value="Genomic_DNA"/>
</dbReference>
<sequence>MKTLAFVIGVLIGAFGAVGIIAPAGMRWVAEHSVTSSVFYVVAAVRVTFGFLLISVASVSRMPRTLSVLGYLILILGIATALMGLMAIDAGDAMIESWLRQGSGVIRLTGIPLVVLGGFVAYACAPTQHSA</sequence>
<evidence type="ECO:0000313" key="3">
    <source>
        <dbReference type="Proteomes" id="UP000494365"/>
    </source>
</evidence>
<feature type="transmembrane region" description="Helical" evidence="1">
    <location>
        <begin position="108"/>
        <end position="125"/>
    </location>
</feature>
<name>A0A6S7BGM1_9BURK</name>
<keyword evidence="1" id="KW-1133">Transmembrane helix</keyword>
<accession>A0A6S7BGM1</accession>
<proteinExistence type="predicted"/>